<proteinExistence type="predicted"/>
<keyword evidence="1" id="KW-1133">Transmembrane helix</keyword>
<dbReference type="InterPro" id="IPR014717">
    <property type="entry name" value="Transl_elong_EF1B/ribsomal_bS6"/>
</dbReference>
<dbReference type="Proteomes" id="UP000229371">
    <property type="component" value="Unassembled WGS sequence"/>
</dbReference>
<organism evidence="2 3">
    <name type="scientific">bacterium (Candidatus Gribaldobacteria) CG_4_10_14_0_8_um_filter_33_9</name>
    <dbReference type="NCBI Taxonomy" id="2014266"/>
    <lineage>
        <taxon>Bacteria</taxon>
        <taxon>Candidatus Gribaldobacteria</taxon>
    </lineage>
</organism>
<feature type="transmembrane region" description="Helical" evidence="1">
    <location>
        <begin position="7"/>
        <end position="30"/>
    </location>
</feature>
<keyword evidence="1" id="KW-0812">Transmembrane</keyword>
<protein>
    <recommendedName>
        <fullName evidence="4">Type 4a pilus biogenesis protein PilO</fullName>
    </recommendedName>
</protein>
<evidence type="ECO:0000313" key="3">
    <source>
        <dbReference type="Proteomes" id="UP000229371"/>
    </source>
</evidence>
<sequence length="174" mass="20915">MNFNKKIYFVFFLWIIFFFLLLKIGVFFFVGEFKNFSQNIVLQKKVQNLLELRIKDFENFQKNHFFYQSIFKKIENSFVNKEAPIEFMEFLEKEAKDANLSIKISPFVVSTKEKGYWVSLGFQILLQGNFSNCLRFLERVEQSPWLVEILQINVEKISEINDVRFSLKIKVFTK</sequence>
<dbReference type="EMBL" id="PFMI01000020">
    <property type="protein sequence ID" value="PIZ01087.1"/>
    <property type="molecule type" value="Genomic_DNA"/>
</dbReference>
<dbReference type="Gene3D" id="3.30.70.60">
    <property type="match status" value="1"/>
</dbReference>
<dbReference type="AlphaFoldDB" id="A0A2M7RPG4"/>
<reference evidence="3" key="1">
    <citation type="submission" date="2017-09" db="EMBL/GenBank/DDBJ databases">
        <title>Depth-based differentiation of microbial function through sediment-hosted aquifers and enrichment of novel symbionts in the deep terrestrial subsurface.</title>
        <authorList>
            <person name="Probst A.J."/>
            <person name="Ladd B."/>
            <person name="Jarett J.K."/>
            <person name="Geller-Mcgrath D.E."/>
            <person name="Sieber C.M.K."/>
            <person name="Emerson J.B."/>
            <person name="Anantharaman K."/>
            <person name="Thomas B.C."/>
            <person name="Malmstrom R."/>
            <person name="Stieglmeier M."/>
            <person name="Klingl A."/>
            <person name="Woyke T."/>
            <person name="Ryan C.M."/>
            <person name="Banfield J.F."/>
        </authorList>
    </citation>
    <scope>NUCLEOTIDE SEQUENCE [LARGE SCALE GENOMIC DNA]</scope>
</reference>
<accession>A0A2M7RPG4</accession>
<gene>
    <name evidence="2" type="ORF">COY61_00715</name>
</gene>
<evidence type="ECO:0000313" key="2">
    <source>
        <dbReference type="EMBL" id="PIZ01087.1"/>
    </source>
</evidence>
<keyword evidence="1" id="KW-0472">Membrane</keyword>
<evidence type="ECO:0008006" key="4">
    <source>
        <dbReference type="Google" id="ProtNLM"/>
    </source>
</evidence>
<name>A0A2M7RPG4_9BACT</name>
<comment type="caution">
    <text evidence="2">The sequence shown here is derived from an EMBL/GenBank/DDBJ whole genome shotgun (WGS) entry which is preliminary data.</text>
</comment>
<evidence type="ECO:0000256" key="1">
    <source>
        <dbReference type="SAM" id="Phobius"/>
    </source>
</evidence>